<reference evidence="5 6" key="1">
    <citation type="submission" date="2019-10" db="EMBL/GenBank/DDBJ databases">
        <title>Nocardia macrotermitis sp. nov. and Nocardia aurantia sp. nov., isolated from the gut of fungus growing-termite Macrotermes natalensis.</title>
        <authorList>
            <person name="Benndorf R."/>
            <person name="Schwitalla J."/>
            <person name="Martin K."/>
            <person name="De Beer W."/>
            <person name="Kaster A.-K."/>
            <person name="Vollmers J."/>
            <person name="Poulsen M."/>
            <person name="Beemelmanns C."/>
        </authorList>
    </citation>
    <scope>NUCLEOTIDE SEQUENCE [LARGE SCALE GENOMIC DNA]</scope>
    <source>
        <strain evidence="5 6">RB56</strain>
    </source>
</reference>
<dbReference type="PROSITE" id="PS50977">
    <property type="entry name" value="HTH_TETR_2"/>
    <property type="match status" value="1"/>
</dbReference>
<dbReference type="RefSeq" id="WP_319942727.1">
    <property type="nucleotide sequence ID" value="NZ_WEGI01000003.1"/>
</dbReference>
<dbReference type="Gene3D" id="1.10.357.10">
    <property type="entry name" value="Tetracycline Repressor, domain 2"/>
    <property type="match status" value="1"/>
</dbReference>
<keyword evidence="1 2" id="KW-0238">DNA-binding</keyword>
<accession>A0A7K0DKM8</accession>
<feature type="domain" description="HTH tetR-type" evidence="4">
    <location>
        <begin position="24"/>
        <end position="85"/>
    </location>
</feature>
<dbReference type="PANTHER" id="PTHR30055">
    <property type="entry name" value="HTH-TYPE TRANSCRIPTIONAL REGULATOR RUTR"/>
    <property type="match status" value="1"/>
</dbReference>
<dbReference type="Proteomes" id="UP000431401">
    <property type="component" value="Unassembled WGS sequence"/>
</dbReference>
<proteinExistence type="predicted"/>
<evidence type="ECO:0000259" key="4">
    <source>
        <dbReference type="PROSITE" id="PS50977"/>
    </source>
</evidence>
<dbReference type="GO" id="GO:0003700">
    <property type="term" value="F:DNA-binding transcription factor activity"/>
    <property type="evidence" value="ECO:0007669"/>
    <property type="project" value="TreeGrafter"/>
</dbReference>
<comment type="caution">
    <text evidence="5">The sequence shown here is derived from an EMBL/GenBank/DDBJ whole genome shotgun (WGS) entry which is preliminary data.</text>
</comment>
<evidence type="ECO:0000313" key="5">
    <source>
        <dbReference type="EMBL" id="MQY26181.1"/>
    </source>
</evidence>
<dbReference type="InterPro" id="IPR050109">
    <property type="entry name" value="HTH-type_TetR-like_transc_reg"/>
</dbReference>
<dbReference type="EMBL" id="WEGI01000003">
    <property type="protein sequence ID" value="MQY26181.1"/>
    <property type="molecule type" value="Genomic_DNA"/>
</dbReference>
<feature type="DNA-binding region" description="H-T-H motif" evidence="2">
    <location>
        <begin position="48"/>
        <end position="67"/>
    </location>
</feature>
<dbReference type="PANTHER" id="PTHR30055:SF226">
    <property type="entry name" value="HTH-TYPE TRANSCRIPTIONAL REGULATOR PKSA"/>
    <property type="match status" value="1"/>
</dbReference>
<organism evidence="5 6">
    <name type="scientific">Nocardia aurantia</name>
    <dbReference type="NCBI Taxonomy" id="2585199"/>
    <lineage>
        <taxon>Bacteria</taxon>
        <taxon>Bacillati</taxon>
        <taxon>Actinomycetota</taxon>
        <taxon>Actinomycetes</taxon>
        <taxon>Mycobacteriales</taxon>
        <taxon>Nocardiaceae</taxon>
        <taxon>Nocardia</taxon>
    </lineage>
</organism>
<dbReference type="GO" id="GO:0000976">
    <property type="term" value="F:transcription cis-regulatory region binding"/>
    <property type="evidence" value="ECO:0007669"/>
    <property type="project" value="TreeGrafter"/>
</dbReference>
<name>A0A7K0DKM8_9NOCA</name>
<feature type="region of interest" description="Disordered" evidence="3">
    <location>
        <begin position="1"/>
        <end position="21"/>
    </location>
</feature>
<dbReference type="Pfam" id="PF00440">
    <property type="entry name" value="TetR_N"/>
    <property type="match status" value="1"/>
</dbReference>
<sequence>MARPGTIPPSGSDTPPVRRRMTAEARKSSILAAARRAFTETGDMNGTTVKMIAEHSGISEGIIYRHFESKDQLFFEAVVEPLESAIDELVAATALVDKDGPLNAARQLETMKGLYKQLISTLEEVLPLLGLVLFGDPQVAKRFYRDTFATAMDRLAEAWREVEDRYGFPFESPDISARAVMGIALMQALENKHGKKANRGRSVALLSEGTIKGFFPTLEAIAELK</sequence>
<dbReference type="InterPro" id="IPR001647">
    <property type="entry name" value="HTH_TetR"/>
</dbReference>
<dbReference type="AlphaFoldDB" id="A0A7K0DKM8"/>
<evidence type="ECO:0000313" key="6">
    <source>
        <dbReference type="Proteomes" id="UP000431401"/>
    </source>
</evidence>
<protein>
    <recommendedName>
        <fullName evidence="4">HTH tetR-type domain-containing protein</fullName>
    </recommendedName>
</protein>
<dbReference type="InterPro" id="IPR009057">
    <property type="entry name" value="Homeodomain-like_sf"/>
</dbReference>
<dbReference type="SUPFAM" id="SSF46689">
    <property type="entry name" value="Homeodomain-like"/>
    <property type="match status" value="1"/>
</dbReference>
<gene>
    <name evidence="5" type="ORF">NRB56_17420</name>
</gene>
<evidence type="ECO:0000256" key="3">
    <source>
        <dbReference type="SAM" id="MobiDB-lite"/>
    </source>
</evidence>
<evidence type="ECO:0000256" key="2">
    <source>
        <dbReference type="PROSITE-ProRule" id="PRU00335"/>
    </source>
</evidence>
<keyword evidence="6" id="KW-1185">Reference proteome</keyword>
<evidence type="ECO:0000256" key="1">
    <source>
        <dbReference type="ARBA" id="ARBA00023125"/>
    </source>
</evidence>